<dbReference type="Gene3D" id="2.30.30.90">
    <property type="match status" value="1"/>
</dbReference>
<keyword evidence="4" id="KW-1185">Reference proteome</keyword>
<dbReference type="InterPro" id="IPR007167">
    <property type="entry name" value="Fe-transptr_FeoA-like"/>
</dbReference>
<gene>
    <name evidence="3" type="primary">feoA</name>
    <name evidence="3" type="ORF">GLIP_1529</name>
</gene>
<reference evidence="3 4" key="1">
    <citation type="journal article" date="2017" name="Antonie Van Leeuwenhoek">
        <title>Rhizobium rhizosphaerae sp. nov., a novel species isolated from rice rhizosphere.</title>
        <authorList>
            <person name="Zhao J.J."/>
            <person name="Zhang J."/>
            <person name="Zhang R.J."/>
            <person name="Zhang C.W."/>
            <person name="Yin H.Q."/>
            <person name="Zhang X.X."/>
        </authorList>
    </citation>
    <scope>NUCLEOTIDE SEQUENCE [LARGE SCALE GENOMIC DNA]</scope>
    <source>
        <strain evidence="3 4">E3</strain>
    </source>
</reference>
<dbReference type="Pfam" id="PF04023">
    <property type="entry name" value="FeoA"/>
    <property type="match status" value="1"/>
</dbReference>
<evidence type="ECO:0000313" key="4">
    <source>
        <dbReference type="Proteomes" id="UP000006334"/>
    </source>
</evidence>
<evidence type="ECO:0000313" key="3">
    <source>
        <dbReference type="EMBL" id="GAC14163.1"/>
    </source>
</evidence>
<dbReference type="OrthoDB" id="5770927at2"/>
<dbReference type="InterPro" id="IPR008988">
    <property type="entry name" value="Transcriptional_repressor_C"/>
</dbReference>
<feature type="domain" description="Ferrous iron transporter FeoA-like" evidence="2">
    <location>
        <begin position="4"/>
        <end position="78"/>
    </location>
</feature>
<evidence type="ECO:0000259" key="2">
    <source>
        <dbReference type="SMART" id="SM00899"/>
    </source>
</evidence>
<sequence length="78" mass="8517">MLHDTVWELPTKKVAEIVGLQSGLSDAMSNRLKEMGFCGGESIRCIKQCPFNGPKVVELGGAILSIDKEIAQNIKIKM</sequence>
<protein>
    <submittedName>
        <fullName evidence="3">Ferrous iron transport protein A</fullName>
    </submittedName>
</protein>
<dbReference type="RefSeq" id="WP_008843979.1">
    <property type="nucleotide sequence ID" value="NZ_BAEN01000035.1"/>
</dbReference>
<organism evidence="3 4">
    <name type="scientific">Aliiglaciecola lipolytica E3</name>
    <dbReference type="NCBI Taxonomy" id="1127673"/>
    <lineage>
        <taxon>Bacteria</taxon>
        <taxon>Pseudomonadati</taxon>
        <taxon>Pseudomonadota</taxon>
        <taxon>Gammaproteobacteria</taxon>
        <taxon>Alteromonadales</taxon>
        <taxon>Alteromonadaceae</taxon>
        <taxon>Aliiglaciecola</taxon>
    </lineage>
</organism>
<dbReference type="SMART" id="SM00899">
    <property type="entry name" value="FeoA"/>
    <property type="match status" value="1"/>
</dbReference>
<dbReference type="SUPFAM" id="SSF50037">
    <property type="entry name" value="C-terminal domain of transcriptional repressors"/>
    <property type="match status" value="1"/>
</dbReference>
<dbReference type="GO" id="GO:0046914">
    <property type="term" value="F:transition metal ion binding"/>
    <property type="evidence" value="ECO:0007669"/>
    <property type="project" value="InterPro"/>
</dbReference>
<evidence type="ECO:0000256" key="1">
    <source>
        <dbReference type="ARBA" id="ARBA00023004"/>
    </source>
</evidence>
<dbReference type="eggNOG" id="COG1918">
    <property type="taxonomic scope" value="Bacteria"/>
</dbReference>
<dbReference type="InterPro" id="IPR038157">
    <property type="entry name" value="FeoA_core_dom"/>
</dbReference>
<keyword evidence="1" id="KW-0408">Iron</keyword>
<dbReference type="STRING" id="1127673.GLIP_1529"/>
<proteinExistence type="predicted"/>
<dbReference type="Proteomes" id="UP000006334">
    <property type="component" value="Unassembled WGS sequence"/>
</dbReference>
<comment type="caution">
    <text evidence="3">The sequence shown here is derived from an EMBL/GenBank/DDBJ whole genome shotgun (WGS) entry which is preliminary data.</text>
</comment>
<dbReference type="EMBL" id="BAEN01000035">
    <property type="protein sequence ID" value="GAC14163.1"/>
    <property type="molecule type" value="Genomic_DNA"/>
</dbReference>
<name>K6YBY8_9ALTE</name>
<dbReference type="AlphaFoldDB" id="K6YBY8"/>
<accession>K6YBY8</accession>